<dbReference type="Proteomes" id="UP001317259">
    <property type="component" value="Unassembled WGS sequence"/>
</dbReference>
<dbReference type="EMBL" id="JAKRKC020000002">
    <property type="protein sequence ID" value="MCK2220093.1"/>
    <property type="molecule type" value="Genomic_DNA"/>
</dbReference>
<proteinExistence type="predicted"/>
<name>A0ABT0G7K2_9ACTN</name>
<evidence type="ECO:0000256" key="1">
    <source>
        <dbReference type="SAM" id="MobiDB-lite"/>
    </source>
</evidence>
<evidence type="ECO:0008006" key="4">
    <source>
        <dbReference type="Google" id="ProtNLM"/>
    </source>
</evidence>
<keyword evidence="3" id="KW-1185">Reference proteome</keyword>
<evidence type="ECO:0000313" key="2">
    <source>
        <dbReference type="EMBL" id="MCK2220093.1"/>
    </source>
</evidence>
<accession>A0ABT0G7K2</accession>
<evidence type="ECO:0000313" key="3">
    <source>
        <dbReference type="Proteomes" id="UP001317259"/>
    </source>
</evidence>
<feature type="region of interest" description="Disordered" evidence="1">
    <location>
        <begin position="40"/>
        <end position="113"/>
    </location>
</feature>
<protein>
    <recommendedName>
        <fullName evidence="4">DUF4439 domain-containing protein</fullName>
    </recommendedName>
</protein>
<reference evidence="2 3" key="1">
    <citation type="submission" date="2022-04" db="EMBL/GenBank/DDBJ databases">
        <title>Genome draft of Actinomadura sp. ATCC 31491.</title>
        <authorList>
            <person name="Shi X."/>
            <person name="Du Y."/>
        </authorList>
    </citation>
    <scope>NUCLEOTIDE SEQUENCE [LARGE SCALE GENOMIC DNA]</scope>
    <source>
        <strain evidence="2 3">ATCC 31491</strain>
    </source>
</reference>
<gene>
    <name evidence="2" type="ORF">MF672_040800</name>
</gene>
<organism evidence="2 3">
    <name type="scientific">Actinomadura luzonensis</name>
    <dbReference type="NCBI Taxonomy" id="2805427"/>
    <lineage>
        <taxon>Bacteria</taxon>
        <taxon>Bacillati</taxon>
        <taxon>Actinomycetota</taxon>
        <taxon>Actinomycetes</taxon>
        <taxon>Streptosporangiales</taxon>
        <taxon>Thermomonosporaceae</taxon>
        <taxon>Actinomadura</taxon>
    </lineage>
</organism>
<dbReference type="RefSeq" id="WP_242381157.1">
    <property type="nucleotide sequence ID" value="NZ_JAKRKC020000002.1"/>
</dbReference>
<comment type="caution">
    <text evidence="2">The sequence shown here is derived from an EMBL/GenBank/DDBJ whole genome shotgun (WGS) entry which is preliminary data.</text>
</comment>
<sequence>MLVAVGVAVLAAGLVWWVVATRTPTPWQAVATDVATAVPAPSATAPSPAAPSAAAPSAAVPSAAPSGRQAASDQAPAASAKPAAPGTTASAGPAATGPAATAPTATGPAPAGEAAVQARAVNALLAGSNAAHAGLTDAISDATRCRRAGLNTIQRITAARRDQLAAARALRADALPGGAALKRSLVAALDASFDADAAFLTWARRHVAAGCADPVAGDRDYRRGLARSQDARKAKTRFATAWRPIAETHGLTAWRPDQI</sequence>